<proteinExistence type="inferred from homology"/>
<dbReference type="EMBL" id="BAAFGK010000004">
    <property type="protein sequence ID" value="GAB0058385.1"/>
    <property type="molecule type" value="Genomic_DNA"/>
</dbReference>
<evidence type="ECO:0000313" key="15">
    <source>
        <dbReference type="EMBL" id="GAB0058385.1"/>
    </source>
</evidence>
<evidence type="ECO:0000259" key="13">
    <source>
        <dbReference type="Pfam" id="PF02705"/>
    </source>
</evidence>
<evidence type="ECO:0000256" key="4">
    <source>
        <dbReference type="ARBA" id="ARBA00022475"/>
    </source>
</evidence>
<evidence type="ECO:0000256" key="8">
    <source>
        <dbReference type="ARBA" id="ARBA00022958"/>
    </source>
</evidence>
<dbReference type="Pfam" id="PF02705">
    <property type="entry name" value="K_trans"/>
    <property type="match status" value="1"/>
</dbReference>
<feature type="domain" description="K+ potassium transporter integral membrane" evidence="13">
    <location>
        <begin position="12"/>
        <end position="465"/>
    </location>
</feature>
<dbReference type="PANTHER" id="PTHR30540">
    <property type="entry name" value="OSMOTIC STRESS POTASSIUM TRANSPORTER"/>
    <property type="match status" value="1"/>
</dbReference>
<keyword evidence="4 12" id="KW-1003">Cell membrane</keyword>
<evidence type="ECO:0000256" key="9">
    <source>
        <dbReference type="ARBA" id="ARBA00022989"/>
    </source>
</evidence>
<feature type="transmembrane region" description="Helical" evidence="12">
    <location>
        <begin position="426"/>
        <end position="443"/>
    </location>
</feature>
<evidence type="ECO:0000259" key="14">
    <source>
        <dbReference type="Pfam" id="PF22776"/>
    </source>
</evidence>
<comment type="catalytic activity">
    <reaction evidence="12">
        <text>K(+)(in) + H(+)(in) = K(+)(out) + H(+)(out)</text>
        <dbReference type="Rhea" id="RHEA:28490"/>
        <dbReference type="ChEBI" id="CHEBI:15378"/>
        <dbReference type="ChEBI" id="CHEBI:29103"/>
    </reaction>
</comment>
<name>A0ABQ0CCF9_9PROT</name>
<gene>
    <name evidence="15" type="primary">kup_3</name>
    <name evidence="12" type="synonym">kup</name>
    <name evidence="15" type="ORF">SIID45300_02734</name>
</gene>
<feature type="transmembrane region" description="Helical" evidence="12">
    <location>
        <begin position="104"/>
        <end position="128"/>
    </location>
</feature>
<feature type="transmembrane region" description="Helical" evidence="12">
    <location>
        <begin position="215"/>
        <end position="235"/>
    </location>
</feature>
<accession>A0ABQ0CCF9</accession>
<keyword evidence="8 12" id="KW-0630">Potassium</keyword>
<evidence type="ECO:0000256" key="12">
    <source>
        <dbReference type="HAMAP-Rule" id="MF_01522"/>
    </source>
</evidence>
<keyword evidence="9 12" id="KW-1133">Transmembrane helix</keyword>
<evidence type="ECO:0000256" key="5">
    <source>
        <dbReference type="ARBA" id="ARBA00022538"/>
    </source>
</evidence>
<feature type="transmembrane region" description="Helical" evidence="12">
    <location>
        <begin position="289"/>
        <end position="318"/>
    </location>
</feature>
<reference evidence="15 16" key="1">
    <citation type="submission" date="2024-09" db="EMBL/GenBank/DDBJ databases">
        <title>Draft genome sequence of Candidatus Magnetaquicoccaceae bacterium FCR-1.</title>
        <authorList>
            <person name="Shimoshige H."/>
            <person name="Shimamura S."/>
            <person name="Taoka A."/>
            <person name="Kobayashi H."/>
            <person name="Maekawa T."/>
        </authorList>
    </citation>
    <scope>NUCLEOTIDE SEQUENCE [LARGE SCALE GENOMIC DNA]</scope>
    <source>
        <strain evidence="15 16">FCR-1</strain>
    </source>
</reference>
<organism evidence="15 16">
    <name type="scientific">Candidatus Magnetaquiglobus chichijimensis</name>
    <dbReference type="NCBI Taxonomy" id="3141448"/>
    <lineage>
        <taxon>Bacteria</taxon>
        <taxon>Pseudomonadati</taxon>
        <taxon>Pseudomonadota</taxon>
        <taxon>Magnetococcia</taxon>
        <taxon>Magnetococcales</taxon>
        <taxon>Candidatus Magnetaquicoccaceae</taxon>
        <taxon>Candidatus Magnetaquiglobus</taxon>
    </lineage>
</organism>
<feature type="transmembrane region" description="Helical" evidence="12">
    <location>
        <begin position="171"/>
        <end position="191"/>
    </location>
</feature>
<keyword evidence="16" id="KW-1185">Reference proteome</keyword>
<evidence type="ECO:0000256" key="10">
    <source>
        <dbReference type="ARBA" id="ARBA00023065"/>
    </source>
</evidence>
<evidence type="ECO:0000256" key="6">
    <source>
        <dbReference type="ARBA" id="ARBA00022692"/>
    </source>
</evidence>
<keyword evidence="7 12" id="KW-0769">Symport</keyword>
<keyword evidence="10 12" id="KW-0406">Ion transport</keyword>
<comment type="similarity">
    <text evidence="2 12">Belongs to the HAK/KUP transporter (TC 2.A.72) family.</text>
</comment>
<feature type="domain" description="K+ potassium transporter C-terminal" evidence="14">
    <location>
        <begin position="478"/>
        <end position="626"/>
    </location>
</feature>
<keyword evidence="6 12" id="KW-0812">Transmembrane</keyword>
<feature type="transmembrane region" description="Helical" evidence="12">
    <location>
        <begin position="339"/>
        <end position="359"/>
    </location>
</feature>
<dbReference type="InterPro" id="IPR053951">
    <property type="entry name" value="K_trans_N"/>
</dbReference>
<evidence type="ECO:0000256" key="1">
    <source>
        <dbReference type="ARBA" id="ARBA00004141"/>
    </source>
</evidence>
<comment type="function">
    <text evidence="12">Transport of potassium into the cell. Likely operates as a K(+):H(+) symporter.</text>
</comment>
<comment type="subcellular location">
    <subcellularLocation>
        <location evidence="12">Cell membrane</location>
        <topology evidence="12">Multi-pass membrane protein</topology>
    </subcellularLocation>
    <subcellularLocation>
        <location evidence="1">Membrane</location>
        <topology evidence="1">Multi-pass membrane protein</topology>
    </subcellularLocation>
</comment>
<protein>
    <recommendedName>
        <fullName evidence="12">Probable potassium transport system protein Kup</fullName>
    </recommendedName>
</protein>
<evidence type="ECO:0000313" key="16">
    <source>
        <dbReference type="Proteomes" id="UP001628193"/>
    </source>
</evidence>
<evidence type="ECO:0000256" key="7">
    <source>
        <dbReference type="ARBA" id="ARBA00022847"/>
    </source>
</evidence>
<evidence type="ECO:0000256" key="11">
    <source>
        <dbReference type="ARBA" id="ARBA00023136"/>
    </source>
</evidence>
<sequence>MQHSKHRAWGGLMLGALGVVYGDIGTSPLYALREAVRAAGGVGSDEARILGALSLIFWALLLVVTIKYVLFIMRADHGGEGGIMALLALALEKITPQSPLRAPLLVMGLAGTALFYGDGMITPAISVLSAVEGLEVATPLLKPVVVPITLLVLVGLFAFQHLGTARVGRLFGPVLLVWFLVIGLTGLLAILERPEVLRALDPAWGARWLIDHPTVAMPVLGGVFLAVTGGEALYADMGHFGRAPIRLVWLTLVLPMLLLNYFGQGALLLADPQALTHPFFHLVPEWGRLPMVILAAAATVIASQAVISGAFSATSQAMRLGFLPRMSVVHTSARHAGQIYLPAINRLLMIGVLLLVVIFRSSEHLAAAYGIAVTGTMVATSLLAFGVVLPDLWRLPKPLARLPLVLFLGVDLAFLAANSLKILDGGWFPLAMGLMILILMHVWQWGREQSRRAIQAEEIPLEPFLGQFEREPPPRVDGVAVYLAARPDTVPHALLQNLRHNWVLHEHVIILTLVNAPLPRIPEAGRIQLTPLPLGVHKVSVAFGFMESPEIPAMLESCRFGDFRFDAREASFFLSRTRFVARERSQERANWRLGLFIALSRHMRGAASYFRIPHRNVVEMGLQIEL</sequence>
<keyword evidence="11 12" id="KW-0472">Membrane</keyword>
<feature type="transmembrane region" description="Helical" evidence="12">
    <location>
        <begin position="365"/>
        <end position="390"/>
    </location>
</feature>
<dbReference type="RefSeq" id="WP_420906059.1">
    <property type="nucleotide sequence ID" value="NZ_BAAFGK010000004.1"/>
</dbReference>
<evidence type="ECO:0000256" key="2">
    <source>
        <dbReference type="ARBA" id="ARBA00007019"/>
    </source>
</evidence>
<dbReference type="PANTHER" id="PTHR30540:SF79">
    <property type="entry name" value="LOW AFFINITY POTASSIUM TRANSPORT SYSTEM PROTEIN KUP"/>
    <property type="match status" value="1"/>
</dbReference>
<comment type="caution">
    <text evidence="15">The sequence shown here is derived from an EMBL/GenBank/DDBJ whole genome shotgun (WGS) entry which is preliminary data.</text>
</comment>
<dbReference type="InterPro" id="IPR023051">
    <property type="entry name" value="Kup"/>
</dbReference>
<keyword evidence="3 12" id="KW-0813">Transport</keyword>
<dbReference type="HAMAP" id="MF_01522">
    <property type="entry name" value="Kup"/>
    <property type="match status" value="1"/>
</dbReference>
<dbReference type="Pfam" id="PF22776">
    <property type="entry name" value="K_trans_C"/>
    <property type="match status" value="1"/>
</dbReference>
<dbReference type="InterPro" id="IPR053952">
    <property type="entry name" value="K_trans_C"/>
</dbReference>
<evidence type="ECO:0000256" key="3">
    <source>
        <dbReference type="ARBA" id="ARBA00022448"/>
    </source>
</evidence>
<dbReference type="Proteomes" id="UP001628193">
    <property type="component" value="Unassembled WGS sequence"/>
</dbReference>
<feature type="transmembrane region" description="Helical" evidence="12">
    <location>
        <begin position="49"/>
        <end position="70"/>
    </location>
</feature>
<dbReference type="InterPro" id="IPR003855">
    <property type="entry name" value="K+_transporter"/>
</dbReference>
<feature type="transmembrane region" description="Helical" evidence="12">
    <location>
        <begin position="140"/>
        <end position="159"/>
    </location>
</feature>
<feature type="transmembrane region" description="Helical" evidence="12">
    <location>
        <begin position="402"/>
        <end position="420"/>
    </location>
</feature>
<keyword evidence="5 12" id="KW-0633">Potassium transport</keyword>
<feature type="transmembrane region" description="Helical" evidence="12">
    <location>
        <begin position="247"/>
        <end position="269"/>
    </location>
</feature>